<organism evidence="8 11">
    <name type="scientific">Didymodactylos carnosus</name>
    <dbReference type="NCBI Taxonomy" id="1234261"/>
    <lineage>
        <taxon>Eukaryota</taxon>
        <taxon>Metazoa</taxon>
        <taxon>Spiralia</taxon>
        <taxon>Gnathifera</taxon>
        <taxon>Rotifera</taxon>
        <taxon>Eurotatoria</taxon>
        <taxon>Bdelloidea</taxon>
        <taxon>Philodinida</taxon>
        <taxon>Philodinidae</taxon>
        <taxon>Didymodactylos</taxon>
    </lineage>
</organism>
<keyword evidence="11" id="KW-1185">Reference proteome</keyword>
<dbReference type="EMBL" id="CAJNOQ010014921">
    <property type="protein sequence ID" value="CAF1351260.1"/>
    <property type="molecule type" value="Genomic_DNA"/>
</dbReference>
<dbReference type="Proteomes" id="UP000681722">
    <property type="component" value="Unassembled WGS sequence"/>
</dbReference>
<evidence type="ECO:0000313" key="10">
    <source>
        <dbReference type="EMBL" id="CAF4221428.1"/>
    </source>
</evidence>
<dbReference type="EC" id="2.4.2.31" evidence="6"/>
<keyword evidence="4" id="KW-0548">Nucleotidyltransferase</keyword>
<evidence type="ECO:0000313" key="7">
    <source>
        <dbReference type="EMBL" id="CAF0984715.1"/>
    </source>
</evidence>
<dbReference type="Gene3D" id="3.90.176.10">
    <property type="entry name" value="Toxin ADP-ribosyltransferase, Chain A, domain 1"/>
    <property type="match status" value="1"/>
</dbReference>
<keyword evidence="3 6" id="KW-0808">Transferase</keyword>
<evidence type="ECO:0000256" key="1">
    <source>
        <dbReference type="ARBA" id="ARBA00009558"/>
    </source>
</evidence>
<dbReference type="AlphaFoldDB" id="A0A815HEX6"/>
<evidence type="ECO:0000256" key="4">
    <source>
        <dbReference type="ARBA" id="ARBA00022695"/>
    </source>
</evidence>
<dbReference type="SUPFAM" id="SSF56399">
    <property type="entry name" value="ADP-ribosylation"/>
    <property type="match status" value="1"/>
</dbReference>
<dbReference type="GO" id="GO:0106274">
    <property type="term" value="F:NAD+-protein-arginine ADP-ribosyltransferase activity"/>
    <property type="evidence" value="ECO:0007669"/>
    <property type="project" value="UniProtKB-EC"/>
</dbReference>
<name>A0A815HEX6_9BILA</name>
<dbReference type="EMBL" id="CAJOBA010005813">
    <property type="protein sequence ID" value="CAF3755126.1"/>
    <property type="molecule type" value="Genomic_DNA"/>
</dbReference>
<dbReference type="Proteomes" id="UP000677228">
    <property type="component" value="Unassembled WGS sequence"/>
</dbReference>
<evidence type="ECO:0000313" key="9">
    <source>
        <dbReference type="EMBL" id="CAF3755126.1"/>
    </source>
</evidence>
<keyword evidence="6" id="KW-0520">NAD</keyword>
<keyword evidence="6" id="KW-0521">NADP</keyword>
<evidence type="ECO:0000313" key="11">
    <source>
        <dbReference type="Proteomes" id="UP000663829"/>
    </source>
</evidence>
<accession>A0A815HEX6</accession>
<protein>
    <recommendedName>
        <fullName evidence="6">NAD(P)(+)--arginine ADP-ribosyltransferase</fullName>
        <ecNumber evidence="6">2.4.2.31</ecNumber>
    </recommendedName>
    <alternativeName>
        <fullName evidence="6">Mono(ADP-ribosyl)transferase</fullName>
    </alternativeName>
</protein>
<dbReference type="EMBL" id="CAJNOK010005805">
    <property type="protein sequence ID" value="CAF0984715.1"/>
    <property type="molecule type" value="Genomic_DNA"/>
</dbReference>
<dbReference type="EMBL" id="CAJOBC010064549">
    <property type="protein sequence ID" value="CAF4221428.1"/>
    <property type="molecule type" value="Genomic_DNA"/>
</dbReference>
<dbReference type="InterPro" id="IPR000768">
    <property type="entry name" value="ART"/>
</dbReference>
<keyword evidence="2 6" id="KW-0328">Glycosyltransferase</keyword>
<dbReference type="Proteomes" id="UP000682733">
    <property type="component" value="Unassembled WGS sequence"/>
</dbReference>
<gene>
    <name evidence="8" type="ORF">GPM918_LOCUS30920</name>
    <name evidence="7" type="ORF">OVA965_LOCUS13767</name>
    <name evidence="10" type="ORF">SRO942_LOCUS31550</name>
    <name evidence="9" type="ORF">TMI583_LOCUS13772</name>
</gene>
<evidence type="ECO:0000256" key="6">
    <source>
        <dbReference type="RuleBase" id="RU361228"/>
    </source>
</evidence>
<comment type="catalytic activity">
    <reaction evidence="5 6">
        <text>L-arginyl-[protein] + NAD(+) = N(omega)-(ADP-D-ribosyl)-L-arginyl-[protein] + nicotinamide + H(+)</text>
        <dbReference type="Rhea" id="RHEA:19149"/>
        <dbReference type="Rhea" id="RHEA-COMP:10532"/>
        <dbReference type="Rhea" id="RHEA-COMP:15087"/>
        <dbReference type="ChEBI" id="CHEBI:15378"/>
        <dbReference type="ChEBI" id="CHEBI:17154"/>
        <dbReference type="ChEBI" id="CHEBI:29965"/>
        <dbReference type="ChEBI" id="CHEBI:57540"/>
        <dbReference type="ChEBI" id="CHEBI:142554"/>
        <dbReference type="EC" id="2.4.2.31"/>
    </reaction>
</comment>
<evidence type="ECO:0000256" key="3">
    <source>
        <dbReference type="ARBA" id="ARBA00022679"/>
    </source>
</evidence>
<dbReference type="Pfam" id="PF01129">
    <property type="entry name" value="ART"/>
    <property type="match status" value="1"/>
</dbReference>
<evidence type="ECO:0000256" key="2">
    <source>
        <dbReference type="ARBA" id="ARBA00022676"/>
    </source>
</evidence>
<comment type="similarity">
    <text evidence="1 6">Belongs to the Arg-specific ADP-ribosyltransferase family.</text>
</comment>
<dbReference type="GO" id="GO:0016779">
    <property type="term" value="F:nucleotidyltransferase activity"/>
    <property type="evidence" value="ECO:0007669"/>
    <property type="project" value="UniProtKB-KW"/>
</dbReference>
<dbReference type="Proteomes" id="UP000663829">
    <property type="component" value="Unassembled WGS sequence"/>
</dbReference>
<comment type="caution">
    <text evidence="8">The sequence shown here is derived from an EMBL/GenBank/DDBJ whole genome shotgun (WGS) entry which is preliminary data.</text>
</comment>
<evidence type="ECO:0000256" key="5">
    <source>
        <dbReference type="ARBA" id="ARBA00047597"/>
    </source>
</evidence>
<sequence length="247" mass="28279">MVCSTATTAIMNLRFLDLDNEPLKMLLPIEDYRNFALISLEKANIAKILPDGLTQDESAAIQLYTLEWYPSDRSLYYQLNQTLRLEDRQQMIPWFSYLKLFLAALFKLPNVKATVWRGVKSDLTSQYPKGRRCTWWGLSSCTESTEVLKQPQFLGTTGTLFSIECLNSKNIKQHSYFQTESEILLMSATYLEVVSQLNGGADGLHIIHLKEIKPPHPLLQSPFCARQTTIQSQNIINKSVKLPTWNQ</sequence>
<proteinExistence type="inferred from homology"/>
<dbReference type="OrthoDB" id="423533at2759"/>
<evidence type="ECO:0000313" key="8">
    <source>
        <dbReference type="EMBL" id="CAF1351260.1"/>
    </source>
</evidence>
<reference evidence="8" key="1">
    <citation type="submission" date="2021-02" db="EMBL/GenBank/DDBJ databases">
        <authorList>
            <person name="Nowell W R."/>
        </authorList>
    </citation>
    <scope>NUCLEOTIDE SEQUENCE</scope>
</reference>